<dbReference type="STRING" id="651182.TOL2_C30630"/>
<name>K0NQM1_DESTT</name>
<gene>
    <name evidence="1" type="ordered locus">TOL2_C30630</name>
</gene>
<protein>
    <submittedName>
        <fullName evidence="1">Conserved uncharacterized protein</fullName>
    </submittedName>
</protein>
<dbReference type="AlphaFoldDB" id="K0NQM1"/>
<dbReference type="Proteomes" id="UP000007347">
    <property type="component" value="Chromosome"/>
</dbReference>
<evidence type="ECO:0000313" key="2">
    <source>
        <dbReference type="Proteomes" id="UP000007347"/>
    </source>
</evidence>
<dbReference type="RefSeq" id="WP_014958427.1">
    <property type="nucleotide sequence ID" value="NC_018645.1"/>
</dbReference>
<sequence>MTKKGINTPSSFPSLRAVVRHLDQAGFKVSKSKISRDKGKNLIRVNDDGTVPETEVRAYAANLERKEGSIEDLSDIHARKTSREVESLNLKIEKQRFELERDQGKYLPRKDFEAELAARAVILETGLKHSFKTNVGEWIALVGGKPEKAPDFLQALHSSLEAELNSYATTRTFQVMFEEE</sequence>
<evidence type="ECO:0000313" key="1">
    <source>
        <dbReference type="EMBL" id="CCK81222.1"/>
    </source>
</evidence>
<keyword evidence="2" id="KW-1185">Reference proteome</keyword>
<dbReference type="PATRIC" id="fig|651182.5.peg.3620"/>
<dbReference type="OrthoDB" id="5452435at2"/>
<dbReference type="EMBL" id="FO203503">
    <property type="protein sequence ID" value="CCK81222.1"/>
    <property type="molecule type" value="Genomic_DNA"/>
</dbReference>
<organism evidence="1 2">
    <name type="scientific">Desulfobacula toluolica (strain DSM 7467 / Tol2)</name>
    <dbReference type="NCBI Taxonomy" id="651182"/>
    <lineage>
        <taxon>Bacteria</taxon>
        <taxon>Pseudomonadati</taxon>
        <taxon>Thermodesulfobacteriota</taxon>
        <taxon>Desulfobacteria</taxon>
        <taxon>Desulfobacterales</taxon>
        <taxon>Desulfobacteraceae</taxon>
        <taxon>Desulfobacula</taxon>
    </lineage>
</organism>
<proteinExistence type="predicted"/>
<reference evidence="1 2" key="1">
    <citation type="journal article" date="2013" name="Environ. Microbiol.">
        <title>Complete genome, catabolic sub-proteomes and key-metabolites of Desulfobacula toluolica Tol2, a marine, aromatic compound-degrading, sulfate-reducing bacterium.</title>
        <authorList>
            <person name="Wohlbrand L."/>
            <person name="Jacob J.H."/>
            <person name="Kube M."/>
            <person name="Mussmann M."/>
            <person name="Jarling R."/>
            <person name="Beck A."/>
            <person name="Amann R."/>
            <person name="Wilkes H."/>
            <person name="Reinhardt R."/>
            <person name="Rabus R."/>
        </authorList>
    </citation>
    <scope>NUCLEOTIDE SEQUENCE [LARGE SCALE GENOMIC DNA]</scope>
    <source>
        <strain evidence="2">DSM 7467 / Tol2</strain>
    </source>
</reference>
<dbReference type="HOGENOM" id="CLU_1493943_0_0_7"/>
<dbReference type="KEGG" id="dto:TOL2_C30630"/>
<accession>K0NQM1</accession>